<protein>
    <submittedName>
        <fullName evidence="1">Uncharacterized protein</fullName>
    </submittedName>
</protein>
<name>A0A5B9NGX6_9CAUD</name>
<evidence type="ECO:0000313" key="2">
    <source>
        <dbReference type="Proteomes" id="UP000323801"/>
    </source>
</evidence>
<accession>A0A5B9NGX6</accession>
<sequence>MRVLVRTSITHSRPCSRPSSQRLTLLQHNRRITMAIAKATQAQQQELLRQLNILGKDIYAILTQPQNVAQTGAAFDAKIPALEAAIAAVKAAS</sequence>
<proteinExistence type="predicted"/>
<keyword evidence="2" id="KW-1185">Reference proteome</keyword>
<organism evidence="1 2">
    <name type="scientific">Klebsiella phage KMI6</name>
    <dbReference type="NCBI Taxonomy" id="2601617"/>
    <lineage>
        <taxon>Viruses</taxon>
        <taxon>Duplodnaviria</taxon>
        <taxon>Heunggongvirae</taxon>
        <taxon>Uroviricota</taxon>
        <taxon>Caudoviricetes</taxon>
        <taxon>Autographivirales</taxon>
        <taxon>Autoscriptoviridae</taxon>
        <taxon>Slopekvirinae</taxon>
        <taxon>Drulisvirus</taxon>
        <taxon>Drulisvirus KMI6</taxon>
    </lineage>
</organism>
<dbReference type="Proteomes" id="UP000323801">
    <property type="component" value="Segment"/>
</dbReference>
<evidence type="ECO:0000313" key="1">
    <source>
        <dbReference type="EMBL" id="QEG10113.1"/>
    </source>
</evidence>
<gene>
    <name evidence="1" type="ORF">KMI6_4</name>
</gene>
<reference evidence="1 2" key="1">
    <citation type="submission" date="2019-06" db="EMBL/GenBank/DDBJ databases">
        <title>Comparative genomics of Klebsiella bacteriophages in the elucidation of host range specificity.</title>
        <authorList>
            <person name="Ku H."/>
            <person name="Brown T."/>
            <person name="Kabwe M."/>
            <person name="Chan H.T."/>
            <person name="Petrovski S."/>
            <person name="Tucci J."/>
        </authorList>
    </citation>
    <scope>NUCLEOTIDE SEQUENCE [LARGE SCALE GENOMIC DNA]</scope>
</reference>
<dbReference type="EMBL" id="MN101220">
    <property type="protein sequence ID" value="QEG10113.1"/>
    <property type="molecule type" value="Genomic_DNA"/>
</dbReference>